<reference evidence="2 3" key="1">
    <citation type="submission" date="2013-04" db="EMBL/GenBank/DDBJ databases">
        <title>The Genome Sequence of Sutterella wadsworthensis HGA0223.</title>
        <authorList>
            <consortium name="The Broad Institute Genomics Platform"/>
            <person name="Earl A."/>
            <person name="Ward D."/>
            <person name="Feldgarden M."/>
            <person name="Gevers D."/>
            <person name="Schmidt T.M."/>
            <person name="Dover J."/>
            <person name="Dai D."/>
            <person name="Walker B."/>
            <person name="Young S."/>
            <person name="Zeng Q."/>
            <person name="Gargeya S."/>
            <person name="Fitzgerald M."/>
            <person name="Haas B."/>
            <person name="Abouelleil A."/>
            <person name="Allen A.W."/>
            <person name="Alvarado L."/>
            <person name="Arachchi H.M."/>
            <person name="Berlin A.M."/>
            <person name="Chapman S.B."/>
            <person name="Gainer-Dewar J."/>
            <person name="Goldberg J."/>
            <person name="Griggs A."/>
            <person name="Gujja S."/>
            <person name="Hansen M."/>
            <person name="Howarth C."/>
            <person name="Imamovic A."/>
            <person name="Ireland A."/>
            <person name="Larimer J."/>
            <person name="McCowan C."/>
            <person name="Murphy C."/>
            <person name="Pearson M."/>
            <person name="Poon T.W."/>
            <person name="Priest M."/>
            <person name="Roberts A."/>
            <person name="Saif S."/>
            <person name="Shea T."/>
            <person name="Sisk P."/>
            <person name="Sykes S."/>
            <person name="Wortman J."/>
            <person name="Nusbaum C."/>
            <person name="Birren B."/>
        </authorList>
    </citation>
    <scope>NUCLEOTIDE SEQUENCE [LARGE SCALE GENOMIC DNA]</scope>
    <source>
        <strain evidence="2 3">HGA0223</strain>
    </source>
</reference>
<evidence type="ECO:0000256" key="1">
    <source>
        <dbReference type="SAM" id="Phobius"/>
    </source>
</evidence>
<keyword evidence="1" id="KW-0472">Membrane</keyword>
<gene>
    <name evidence="2" type="ORF">HMPREF1476_02377</name>
</gene>
<organism evidence="2 3">
    <name type="scientific">Sutterella wadsworthensis HGA0223</name>
    <dbReference type="NCBI Taxonomy" id="1203554"/>
    <lineage>
        <taxon>Bacteria</taxon>
        <taxon>Pseudomonadati</taxon>
        <taxon>Pseudomonadota</taxon>
        <taxon>Betaproteobacteria</taxon>
        <taxon>Burkholderiales</taxon>
        <taxon>Sutterellaceae</taxon>
        <taxon>Sutterella</taxon>
    </lineage>
</organism>
<protein>
    <submittedName>
        <fullName evidence="2">Uncharacterized protein</fullName>
    </submittedName>
</protein>
<keyword evidence="3" id="KW-1185">Reference proteome</keyword>
<evidence type="ECO:0000313" key="2">
    <source>
        <dbReference type="EMBL" id="EPD97540.1"/>
    </source>
</evidence>
<sequence length="68" mass="7764">MEPRPAPKRRPRLIVEIALVIACKLCIIFCLWWLFFSPEHRTTVTPDKMGDAIFSSAPSEVQTPPAKR</sequence>
<dbReference type="GeneID" id="64062249"/>
<dbReference type="InterPro" id="IPR054636">
    <property type="entry name" value="CydP"/>
</dbReference>
<proteinExistence type="predicted"/>
<dbReference type="STRING" id="1203554.HMPREF1476_02377"/>
<dbReference type="NCBIfam" id="NF045611">
    <property type="entry name" value="small_CydP"/>
    <property type="match status" value="1"/>
</dbReference>
<dbReference type="PATRIC" id="fig|1203554.3.peg.2457"/>
<keyword evidence="1" id="KW-1133">Transmembrane helix</keyword>
<accession>S3BDZ5</accession>
<dbReference type="eggNOG" id="ENOG5030YFA">
    <property type="taxonomic scope" value="Bacteria"/>
</dbReference>
<dbReference type="AlphaFoldDB" id="S3BDZ5"/>
<dbReference type="EMBL" id="ATCF01000038">
    <property type="protein sequence ID" value="EPD97540.1"/>
    <property type="molecule type" value="Genomic_DNA"/>
</dbReference>
<comment type="caution">
    <text evidence="2">The sequence shown here is derived from an EMBL/GenBank/DDBJ whole genome shotgun (WGS) entry which is preliminary data.</text>
</comment>
<dbReference type="HOGENOM" id="CLU_3012639_0_0_4"/>
<dbReference type="Proteomes" id="UP000014400">
    <property type="component" value="Unassembled WGS sequence"/>
</dbReference>
<dbReference type="RefSeq" id="WP_016475342.1">
    <property type="nucleotide sequence ID" value="NZ_KE150482.1"/>
</dbReference>
<keyword evidence="1" id="KW-0812">Transmembrane</keyword>
<name>S3BDZ5_9BURK</name>
<evidence type="ECO:0000313" key="3">
    <source>
        <dbReference type="Proteomes" id="UP000014400"/>
    </source>
</evidence>
<feature type="transmembrane region" description="Helical" evidence="1">
    <location>
        <begin position="12"/>
        <end position="35"/>
    </location>
</feature>